<dbReference type="PANTHER" id="PTHR31464:SF7">
    <property type="entry name" value="DUF4781 DOMAIN-CONTAINING PROTEIN"/>
    <property type="match status" value="1"/>
</dbReference>
<evidence type="ECO:0000313" key="1">
    <source>
        <dbReference type="EnsemblMetazoa" id="PPA01182.1"/>
    </source>
</evidence>
<keyword evidence="2" id="KW-1185">Reference proteome</keyword>
<accession>A0A2A6BUJ4</accession>
<dbReference type="Proteomes" id="UP000005239">
    <property type="component" value="Unassembled WGS sequence"/>
</dbReference>
<organism evidence="1 2">
    <name type="scientific">Pristionchus pacificus</name>
    <name type="common">Parasitic nematode worm</name>
    <dbReference type="NCBI Taxonomy" id="54126"/>
    <lineage>
        <taxon>Eukaryota</taxon>
        <taxon>Metazoa</taxon>
        <taxon>Ecdysozoa</taxon>
        <taxon>Nematoda</taxon>
        <taxon>Chromadorea</taxon>
        <taxon>Rhabditida</taxon>
        <taxon>Rhabditina</taxon>
        <taxon>Diplogasteromorpha</taxon>
        <taxon>Diplogasteroidea</taxon>
        <taxon>Neodiplogasteridae</taxon>
        <taxon>Pristionchus</taxon>
    </lineage>
</organism>
<sequence length="770" mass="88650">MRLHLFICVLFLIQLSIGAGEKGVFAPINDFIAKYETQIKEGKQIIKITGPYVKGFVNLGRFVKCVVNLCLDDVEGEKQRREILTDITDVTEKIETMGRKIDDNFNSLKSFYVEHDFYTKFIVTAETQFEFLRGVLKYRKQESIDLFNKHYSENHPILNIVEVSKRLTHHDITNPIVSAMKADPLRSKQTFRKWTTAFFDLFTTMHISFLFHEGLNGRNVTESEQVFGKLTEASNKINSFITHYKNDYWPHAVQSVMRDASDQEQAYRAADANNVILSKPDGMLIYRSRLARNMTADQKWDFIEDVKWMIKRDCYENSDGLGDSVEELFLGIADAGFIGLIKDQAQRHNLAHTDIRSAPLIVFIVLLTMKPAVDYLNRFAEYAKLGGGYIPVAGPYIQAFVTVGQTIMCLVEVCLDAKEKAEQDRMEIFAELEDLSEQLGLVDQKIDDNFHSLKSFTVEHDFYTKFVVTAETQFDLLRDVVKFRTGESVDLYKKCYEDNHPIFSVVEISKRLSHHNVTNPIVSAMRADPLRTKETFQKWTTCIHNLYTTMHISYLFYEGLNGRNATENDQVLDKLTEAMERLNKFLASYENDYWPHAVERAISQTAESDEKLSNLAKSRKLKHQLEKIMTNDSFLVLVYDHCTGTNDHSFRSSNASEKVLMHAKSEGTMVVYRSRSAKHRSNSQSEDLQWDTDWSSKRNCEENSSGFSDSAATIFNEIPDAHFVGMIRWDKNIAVRSVGNIQRRAWFAQAFCYRMKFLSIAPIHLFVAPL</sequence>
<gene>
    <name evidence="1" type="primary">WBGene00090736</name>
</gene>
<dbReference type="InterPro" id="IPR007767">
    <property type="entry name" value="DUF684"/>
</dbReference>
<evidence type="ECO:0000313" key="2">
    <source>
        <dbReference type="Proteomes" id="UP000005239"/>
    </source>
</evidence>
<reference evidence="1" key="2">
    <citation type="submission" date="2022-06" db="UniProtKB">
        <authorList>
            <consortium name="EnsemblMetazoa"/>
        </authorList>
    </citation>
    <scope>IDENTIFICATION</scope>
    <source>
        <strain evidence="1">PS312</strain>
    </source>
</reference>
<name>A0A2A6BUJ4_PRIPA</name>
<reference evidence="2" key="1">
    <citation type="journal article" date="2008" name="Nat. Genet.">
        <title>The Pristionchus pacificus genome provides a unique perspective on nematode lifestyle and parasitism.</title>
        <authorList>
            <person name="Dieterich C."/>
            <person name="Clifton S.W."/>
            <person name="Schuster L.N."/>
            <person name="Chinwalla A."/>
            <person name="Delehaunty K."/>
            <person name="Dinkelacker I."/>
            <person name="Fulton L."/>
            <person name="Fulton R."/>
            <person name="Godfrey J."/>
            <person name="Minx P."/>
            <person name="Mitreva M."/>
            <person name="Roeseler W."/>
            <person name="Tian H."/>
            <person name="Witte H."/>
            <person name="Yang S.P."/>
            <person name="Wilson R.K."/>
            <person name="Sommer R.J."/>
        </authorList>
    </citation>
    <scope>NUCLEOTIDE SEQUENCE [LARGE SCALE GENOMIC DNA]</scope>
    <source>
        <strain evidence="2">PS312</strain>
    </source>
</reference>
<accession>A0A8R1Y7P5</accession>
<dbReference type="EnsemblMetazoa" id="PPA01182.1">
    <property type="protein sequence ID" value="PPA01182.1"/>
    <property type="gene ID" value="WBGene00090736"/>
</dbReference>
<dbReference type="PANTHER" id="PTHR31464">
    <property type="entry name" value="PROTEIN CBG01266"/>
    <property type="match status" value="1"/>
</dbReference>
<dbReference type="Pfam" id="PF05075">
    <property type="entry name" value="DUF684"/>
    <property type="match status" value="2"/>
</dbReference>
<dbReference type="AlphaFoldDB" id="A0A2A6BUJ4"/>
<protein>
    <submittedName>
        <fullName evidence="1">Uncharacterized protein</fullName>
    </submittedName>
</protein>
<proteinExistence type="predicted"/>